<dbReference type="Pfam" id="PF13370">
    <property type="entry name" value="Fer4_13"/>
    <property type="match status" value="1"/>
</dbReference>
<dbReference type="PROSITE" id="PS50076">
    <property type="entry name" value="DNAJ_2"/>
    <property type="match status" value="1"/>
</dbReference>
<sequence length="384" mass="43354">MAWSFTRLNSNLANCCRCRSVPRRVTRCGANGALRQRLVVRAGATDTNQYILQNGMVDYYEVLGVDDDAPADEVKRAYRSLAKECHPDYLGEKGHEICILLNECVNVQAYQILSDPDSRQRYNLRLEQALVDEDDNYTGDPLSKWMPTIQPCMAKNTDPAERRAVFVDEFTCIGCKQCVWSAPATFRIEPEHGRSRVFAQWLDSEESLQAAIDSCPVSCIHWVDKAQLPALEYVMQHRMTQRVNVGVMMAGQGAQADVFEATASFLKERRRKEEARARAAAANKYYSPQQEAARRRAAAALAQQHLGFFARFASAFEAALSGVNQMVATGQETEELKQVGRRKRSSRTRWDFLAQQRSRGGWERVPREGALVPIAAYAESRRSE</sequence>
<keyword evidence="4" id="KW-1185">Reference proteome</keyword>
<dbReference type="InterPro" id="IPR017896">
    <property type="entry name" value="4Fe4S_Fe-S-bd"/>
</dbReference>
<dbReference type="CDD" id="cd06257">
    <property type="entry name" value="DnaJ"/>
    <property type="match status" value="1"/>
</dbReference>
<organism evidence="3 4">
    <name type="scientific">Astrephomene gubernaculifera</name>
    <dbReference type="NCBI Taxonomy" id="47775"/>
    <lineage>
        <taxon>Eukaryota</taxon>
        <taxon>Viridiplantae</taxon>
        <taxon>Chlorophyta</taxon>
        <taxon>core chlorophytes</taxon>
        <taxon>Chlorophyceae</taxon>
        <taxon>CS clade</taxon>
        <taxon>Chlamydomonadales</taxon>
        <taxon>Astrephomenaceae</taxon>
        <taxon>Astrephomene</taxon>
    </lineage>
</organism>
<dbReference type="PANTHER" id="PTHR45295">
    <property type="entry name" value="CHAPERONE PROTEIN DNAJ C76, CHLOROPLASTIC"/>
    <property type="match status" value="1"/>
</dbReference>
<comment type="caution">
    <text evidence="3">The sequence shown here is derived from an EMBL/GenBank/DDBJ whole genome shotgun (WGS) entry which is preliminary data.</text>
</comment>
<dbReference type="SUPFAM" id="SSF46565">
    <property type="entry name" value="Chaperone J-domain"/>
    <property type="match status" value="1"/>
</dbReference>
<evidence type="ECO:0000313" key="4">
    <source>
        <dbReference type="Proteomes" id="UP001054857"/>
    </source>
</evidence>
<dbReference type="Proteomes" id="UP001054857">
    <property type="component" value="Unassembled WGS sequence"/>
</dbReference>
<protein>
    <submittedName>
        <fullName evidence="3">Uncharacterized protein</fullName>
    </submittedName>
</protein>
<dbReference type="Gene3D" id="1.10.287.110">
    <property type="entry name" value="DnaJ domain"/>
    <property type="match status" value="1"/>
</dbReference>
<dbReference type="PANTHER" id="PTHR45295:SF1">
    <property type="entry name" value="CHAPERONE PROTEIN DNAJ C76, CHLOROPLASTIC"/>
    <property type="match status" value="1"/>
</dbReference>
<gene>
    <name evidence="3" type="ORF">Agub_g8664</name>
</gene>
<proteinExistence type="predicted"/>
<dbReference type="PROSITE" id="PS51379">
    <property type="entry name" value="4FE4S_FER_2"/>
    <property type="match status" value="1"/>
</dbReference>
<dbReference type="Pfam" id="PF00226">
    <property type="entry name" value="DnaJ"/>
    <property type="match status" value="1"/>
</dbReference>
<dbReference type="Gene3D" id="3.30.70.20">
    <property type="match status" value="1"/>
</dbReference>
<dbReference type="AlphaFoldDB" id="A0AAD3DU16"/>
<accession>A0AAD3DU16</accession>
<evidence type="ECO:0000259" key="1">
    <source>
        <dbReference type="PROSITE" id="PS50076"/>
    </source>
</evidence>
<evidence type="ECO:0000259" key="2">
    <source>
        <dbReference type="PROSITE" id="PS51379"/>
    </source>
</evidence>
<evidence type="ECO:0000313" key="3">
    <source>
        <dbReference type="EMBL" id="GFR47094.1"/>
    </source>
</evidence>
<dbReference type="EMBL" id="BMAR01000017">
    <property type="protein sequence ID" value="GFR47094.1"/>
    <property type="molecule type" value="Genomic_DNA"/>
</dbReference>
<reference evidence="3 4" key="1">
    <citation type="journal article" date="2021" name="Sci. Rep.">
        <title>Genome sequencing of the multicellular alga Astrephomene provides insights into convergent evolution of germ-soma differentiation.</title>
        <authorList>
            <person name="Yamashita S."/>
            <person name="Yamamoto K."/>
            <person name="Matsuzaki R."/>
            <person name="Suzuki S."/>
            <person name="Yamaguchi H."/>
            <person name="Hirooka S."/>
            <person name="Minakuchi Y."/>
            <person name="Miyagishima S."/>
            <person name="Kawachi M."/>
            <person name="Toyoda A."/>
            <person name="Nozaki H."/>
        </authorList>
    </citation>
    <scope>NUCLEOTIDE SEQUENCE [LARGE SCALE GENOMIC DNA]</scope>
    <source>
        <strain evidence="3 4">NIES-4017</strain>
    </source>
</reference>
<dbReference type="InterPro" id="IPR001623">
    <property type="entry name" value="DnaJ_domain"/>
</dbReference>
<dbReference type="SUPFAM" id="SSF54862">
    <property type="entry name" value="4Fe-4S ferredoxins"/>
    <property type="match status" value="1"/>
</dbReference>
<dbReference type="PRINTS" id="PR00625">
    <property type="entry name" value="JDOMAIN"/>
</dbReference>
<feature type="domain" description="4Fe-4S ferredoxin-type" evidence="2">
    <location>
        <begin position="163"/>
        <end position="191"/>
    </location>
</feature>
<feature type="domain" description="J" evidence="1">
    <location>
        <begin position="58"/>
        <end position="126"/>
    </location>
</feature>
<name>A0AAD3DU16_9CHLO</name>
<dbReference type="InterPro" id="IPR036869">
    <property type="entry name" value="J_dom_sf"/>
</dbReference>
<dbReference type="SMART" id="SM00271">
    <property type="entry name" value="DnaJ"/>
    <property type="match status" value="1"/>
</dbReference>